<reference evidence="3" key="1">
    <citation type="journal article" date="2012" name="Nat. Biotechnol.">
        <title>Reference genome sequence of the model plant Setaria.</title>
        <authorList>
            <person name="Bennetzen J.L."/>
            <person name="Schmutz J."/>
            <person name="Wang H."/>
            <person name="Percifield R."/>
            <person name="Hawkins J."/>
            <person name="Pontaroli A.C."/>
            <person name="Estep M."/>
            <person name="Feng L."/>
            <person name="Vaughn J.N."/>
            <person name="Grimwood J."/>
            <person name="Jenkins J."/>
            <person name="Barry K."/>
            <person name="Lindquist E."/>
            <person name="Hellsten U."/>
            <person name="Deshpande S."/>
            <person name="Wang X."/>
            <person name="Wu X."/>
            <person name="Mitros T."/>
            <person name="Triplett J."/>
            <person name="Yang X."/>
            <person name="Ye C.Y."/>
            <person name="Mauro-Herrera M."/>
            <person name="Wang L."/>
            <person name="Li P."/>
            <person name="Sharma M."/>
            <person name="Sharma R."/>
            <person name="Ronald P.C."/>
            <person name="Panaud O."/>
            <person name="Kellogg E.A."/>
            <person name="Brutnell T.P."/>
            <person name="Doust A.N."/>
            <person name="Tuskan G.A."/>
            <person name="Rokhsar D."/>
            <person name="Devos K.M."/>
        </authorList>
    </citation>
    <scope>NUCLEOTIDE SEQUENCE [LARGE SCALE GENOMIC DNA]</scope>
    <source>
        <strain evidence="3">cv. Yugu1</strain>
    </source>
</reference>
<dbReference type="InParanoid" id="K3ZZ08"/>
<name>K3ZZ08_SETIT</name>
<feature type="transmembrane region" description="Helical" evidence="1">
    <location>
        <begin position="33"/>
        <end position="51"/>
    </location>
</feature>
<dbReference type="HOGENOM" id="CLU_3090868_0_0_1"/>
<dbReference type="Proteomes" id="UP000004995">
    <property type="component" value="Unassembled WGS sequence"/>
</dbReference>
<dbReference type="Gramene" id="KQL25728">
    <property type="protein sequence ID" value="KQL25728"/>
    <property type="gene ID" value="SETIT_031840mg"/>
</dbReference>
<accession>K3ZZ08</accession>
<keyword evidence="1" id="KW-0812">Transmembrane</keyword>
<keyword evidence="1" id="KW-0472">Membrane</keyword>
<protein>
    <submittedName>
        <fullName evidence="2">Uncharacterized protein</fullName>
    </submittedName>
</protein>
<organism evidence="2 3">
    <name type="scientific">Setaria italica</name>
    <name type="common">Foxtail millet</name>
    <name type="synonym">Panicum italicum</name>
    <dbReference type="NCBI Taxonomy" id="4555"/>
    <lineage>
        <taxon>Eukaryota</taxon>
        <taxon>Viridiplantae</taxon>
        <taxon>Streptophyta</taxon>
        <taxon>Embryophyta</taxon>
        <taxon>Tracheophyta</taxon>
        <taxon>Spermatophyta</taxon>
        <taxon>Magnoliopsida</taxon>
        <taxon>Liliopsida</taxon>
        <taxon>Poales</taxon>
        <taxon>Poaceae</taxon>
        <taxon>PACMAD clade</taxon>
        <taxon>Panicoideae</taxon>
        <taxon>Panicodae</taxon>
        <taxon>Paniceae</taxon>
        <taxon>Cenchrinae</taxon>
        <taxon>Setaria</taxon>
    </lineage>
</organism>
<sequence>MNYLLDPPLGISFGGLIICEQKLGHLRIGSPVAASWFGFIPIHTVAYLLGFI</sequence>
<evidence type="ECO:0000313" key="3">
    <source>
        <dbReference type="Proteomes" id="UP000004995"/>
    </source>
</evidence>
<keyword evidence="1" id="KW-1133">Transmembrane helix</keyword>
<evidence type="ECO:0000313" key="2">
    <source>
        <dbReference type="EnsemblPlants" id="KQL25728"/>
    </source>
</evidence>
<reference evidence="2" key="2">
    <citation type="submission" date="2018-08" db="UniProtKB">
        <authorList>
            <consortium name="EnsemblPlants"/>
        </authorList>
    </citation>
    <scope>IDENTIFICATION</scope>
    <source>
        <strain evidence="2">Yugu1</strain>
    </source>
</reference>
<dbReference type="EnsemblPlants" id="KQL25728">
    <property type="protein sequence ID" value="KQL25728"/>
    <property type="gene ID" value="SETIT_031840mg"/>
</dbReference>
<keyword evidence="3" id="KW-1185">Reference proteome</keyword>
<proteinExistence type="predicted"/>
<evidence type="ECO:0000256" key="1">
    <source>
        <dbReference type="SAM" id="Phobius"/>
    </source>
</evidence>
<dbReference type="AlphaFoldDB" id="K3ZZ08"/>
<dbReference type="EMBL" id="AGNK02001247">
    <property type="status" value="NOT_ANNOTATED_CDS"/>
    <property type="molecule type" value="Genomic_DNA"/>
</dbReference>